<comment type="caution">
    <text evidence="10">Lacks conserved residue(s) required for the propagation of feature annotation.</text>
</comment>
<dbReference type="PROSITE" id="PS50238">
    <property type="entry name" value="RHOGAP"/>
    <property type="match status" value="1"/>
</dbReference>
<feature type="region of interest" description="Disordered" evidence="11">
    <location>
        <begin position="989"/>
        <end position="1017"/>
    </location>
</feature>
<feature type="region of interest" description="Disordered" evidence="11">
    <location>
        <begin position="1040"/>
        <end position="1123"/>
    </location>
</feature>
<feature type="compositionally biased region" description="Basic and acidic residues" evidence="11">
    <location>
        <begin position="1087"/>
        <end position="1115"/>
    </location>
</feature>
<dbReference type="InterPro" id="IPR008936">
    <property type="entry name" value="Rho_GTPase_activation_prot"/>
</dbReference>
<feature type="region of interest" description="Disordered" evidence="11">
    <location>
        <begin position="1405"/>
        <end position="1468"/>
    </location>
</feature>
<accession>A0A1D2N324</accession>
<dbReference type="Gene3D" id="3.30.60.20">
    <property type="match status" value="2"/>
</dbReference>
<feature type="region of interest" description="Disordered" evidence="11">
    <location>
        <begin position="1730"/>
        <end position="1754"/>
    </location>
</feature>
<dbReference type="InterPro" id="IPR000198">
    <property type="entry name" value="RhoGAP_dom"/>
</dbReference>
<evidence type="ECO:0000256" key="8">
    <source>
        <dbReference type="ARBA" id="ARBA00023123"/>
    </source>
</evidence>
<keyword evidence="4" id="KW-0547">Nucleotide-binding</keyword>
<evidence type="ECO:0000313" key="15">
    <source>
        <dbReference type="EMBL" id="ODM99315.1"/>
    </source>
</evidence>
<dbReference type="InterPro" id="IPR000048">
    <property type="entry name" value="IQ_motif_EF-hand-BS"/>
</dbReference>
<evidence type="ECO:0000256" key="2">
    <source>
        <dbReference type="ARBA" id="ARBA00022490"/>
    </source>
</evidence>
<protein>
    <submittedName>
        <fullName evidence="15">Unconventional myosin-IXa</fullName>
    </submittedName>
</protein>
<feature type="region of interest" description="Disordered" evidence="11">
    <location>
        <begin position="2115"/>
        <end position="2150"/>
    </location>
</feature>
<feature type="compositionally biased region" description="Polar residues" evidence="11">
    <location>
        <begin position="1422"/>
        <end position="1440"/>
    </location>
</feature>
<dbReference type="GO" id="GO:0005096">
    <property type="term" value="F:GTPase activator activity"/>
    <property type="evidence" value="ECO:0007669"/>
    <property type="project" value="InterPro"/>
</dbReference>
<feature type="region of interest" description="Disordered" evidence="11">
    <location>
        <begin position="2251"/>
        <end position="2276"/>
    </location>
</feature>
<evidence type="ECO:0000259" key="12">
    <source>
        <dbReference type="PROSITE" id="PS50081"/>
    </source>
</evidence>
<dbReference type="SMART" id="SM00015">
    <property type="entry name" value="IQ"/>
    <property type="match status" value="4"/>
</dbReference>
<dbReference type="GO" id="GO:0046872">
    <property type="term" value="F:metal ion binding"/>
    <property type="evidence" value="ECO:0007669"/>
    <property type="project" value="UniProtKB-KW"/>
</dbReference>
<feature type="compositionally biased region" description="Polar residues" evidence="11">
    <location>
        <begin position="2060"/>
        <end position="2070"/>
    </location>
</feature>
<feature type="domain" description="Phorbol-ester/DAG-type" evidence="12">
    <location>
        <begin position="1763"/>
        <end position="1813"/>
    </location>
</feature>
<dbReference type="InterPro" id="IPR027417">
    <property type="entry name" value="P-loop_NTPase"/>
</dbReference>
<evidence type="ECO:0000256" key="6">
    <source>
        <dbReference type="ARBA" id="ARBA00022840"/>
    </source>
</evidence>
<feature type="compositionally biased region" description="Basic residues" evidence="11">
    <location>
        <begin position="1075"/>
        <end position="1086"/>
    </location>
</feature>
<name>A0A1D2N324_ORCCI</name>
<dbReference type="EMBL" id="LJIJ01000288">
    <property type="protein sequence ID" value="ODM99315.1"/>
    <property type="molecule type" value="Genomic_DNA"/>
</dbReference>
<feature type="domain" description="Phorbol-ester/DAG-type" evidence="12">
    <location>
        <begin position="1505"/>
        <end position="1559"/>
    </location>
</feature>
<comment type="similarity">
    <text evidence="10">Belongs to the TRAFAC class myosin-kinesin ATPase superfamily. Myosin family.</text>
</comment>
<dbReference type="GO" id="GO:0016459">
    <property type="term" value="C:myosin complex"/>
    <property type="evidence" value="ECO:0007669"/>
    <property type="project" value="UniProtKB-KW"/>
</dbReference>
<dbReference type="CDD" id="cd00029">
    <property type="entry name" value="C1"/>
    <property type="match status" value="1"/>
</dbReference>
<dbReference type="SUPFAM" id="SSF48350">
    <property type="entry name" value="GTPase activation domain, GAP"/>
    <property type="match status" value="1"/>
</dbReference>
<feature type="compositionally biased region" description="Low complexity" evidence="11">
    <location>
        <begin position="1002"/>
        <end position="1011"/>
    </location>
</feature>
<dbReference type="PROSITE" id="PS51456">
    <property type="entry name" value="MYOSIN_MOTOR"/>
    <property type="match status" value="1"/>
</dbReference>
<dbReference type="Pfam" id="PF00612">
    <property type="entry name" value="IQ"/>
    <property type="match status" value="3"/>
</dbReference>
<evidence type="ECO:0000256" key="9">
    <source>
        <dbReference type="ARBA" id="ARBA00023175"/>
    </source>
</evidence>
<feature type="compositionally biased region" description="Basic residues" evidence="11">
    <location>
        <begin position="1579"/>
        <end position="1588"/>
    </location>
</feature>
<dbReference type="Gene3D" id="1.20.5.190">
    <property type="match status" value="2"/>
</dbReference>
<feature type="region of interest" description="Disordered" evidence="11">
    <location>
        <begin position="1147"/>
        <end position="1195"/>
    </location>
</feature>
<reference evidence="15 16" key="1">
    <citation type="journal article" date="2016" name="Genome Biol. Evol.">
        <title>Gene Family Evolution Reflects Adaptation to Soil Environmental Stressors in the Genome of the Collembolan Orchesella cincta.</title>
        <authorList>
            <person name="Faddeeva-Vakhrusheva A."/>
            <person name="Derks M.F."/>
            <person name="Anvar S.Y."/>
            <person name="Agamennone V."/>
            <person name="Suring W."/>
            <person name="Smit S."/>
            <person name="van Straalen N.M."/>
            <person name="Roelofs D."/>
        </authorList>
    </citation>
    <scope>NUCLEOTIDE SEQUENCE [LARGE SCALE GENOMIC DNA]</scope>
    <source>
        <tissue evidence="15">Mixed pool</tissue>
    </source>
</reference>
<dbReference type="Pfam" id="PF00620">
    <property type="entry name" value="RhoGAP"/>
    <property type="match status" value="1"/>
</dbReference>
<keyword evidence="8 10" id="KW-0518">Myosin</keyword>
<dbReference type="GO" id="GO:0000146">
    <property type="term" value="F:microfilament motor activity"/>
    <property type="evidence" value="ECO:0007669"/>
    <property type="project" value="InterPro"/>
</dbReference>
<feature type="compositionally biased region" description="Low complexity" evidence="11">
    <location>
        <begin position="1159"/>
        <end position="1178"/>
    </location>
</feature>
<feature type="compositionally biased region" description="Polar residues" evidence="11">
    <location>
        <begin position="1563"/>
        <end position="1577"/>
    </location>
</feature>
<dbReference type="CDD" id="cd20818">
    <property type="entry name" value="C1_Myosin-IX"/>
    <property type="match status" value="1"/>
</dbReference>
<evidence type="ECO:0000256" key="7">
    <source>
        <dbReference type="ARBA" id="ARBA00023054"/>
    </source>
</evidence>
<comment type="caution">
    <text evidence="15">The sequence shown here is derived from an EMBL/GenBank/DDBJ whole genome shotgun (WGS) entry which is preliminary data.</text>
</comment>
<dbReference type="GO" id="GO:0005884">
    <property type="term" value="C:actin filament"/>
    <property type="evidence" value="ECO:0007669"/>
    <property type="project" value="TreeGrafter"/>
</dbReference>
<feature type="compositionally biased region" description="Polar residues" evidence="11">
    <location>
        <begin position="989"/>
        <end position="1001"/>
    </location>
</feature>
<evidence type="ECO:0000256" key="1">
    <source>
        <dbReference type="ARBA" id="ARBA00004496"/>
    </source>
</evidence>
<proteinExistence type="inferred from homology"/>
<dbReference type="Gene3D" id="1.10.555.10">
    <property type="entry name" value="Rho GTPase activation protein"/>
    <property type="match status" value="1"/>
</dbReference>
<evidence type="ECO:0000259" key="13">
    <source>
        <dbReference type="PROSITE" id="PS50238"/>
    </source>
</evidence>
<dbReference type="GO" id="GO:0051015">
    <property type="term" value="F:actin filament binding"/>
    <property type="evidence" value="ECO:0007669"/>
    <property type="project" value="TreeGrafter"/>
</dbReference>
<keyword evidence="3" id="KW-0479">Metal-binding</keyword>
<organism evidence="15 16">
    <name type="scientific">Orchesella cincta</name>
    <name type="common">Springtail</name>
    <name type="synonym">Podura cincta</name>
    <dbReference type="NCBI Taxonomy" id="48709"/>
    <lineage>
        <taxon>Eukaryota</taxon>
        <taxon>Metazoa</taxon>
        <taxon>Ecdysozoa</taxon>
        <taxon>Arthropoda</taxon>
        <taxon>Hexapoda</taxon>
        <taxon>Collembola</taxon>
        <taxon>Entomobryomorpha</taxon>
        <taxon>Entomobryoidea</taxon>
        <taxon>Orchesellidae</taxon>
        <taxon>Orchesellinae</taxon>
        <taxon>Orchesella</taxon>
    </lineage>
</organism>
<dbReference type="Gene3D" id="1.20.58.530">
    <property type="match status" value="2"/>
</dbReference>
<dbReference type="GO" id="GO:0005737">
    <property type="term" value="C:cytoplasm"/>
    <property type="evidence" value="ECO:0007669"/>
    <property type="project" value="UniProtKB-SubCell"/>
</dbReference>
<dbReference type="SUPFAM" id="SSF52540">
    <property type="entry name" value="P-loop containing nucleoside triphosphate hydrolases"/>
    <property type="match status" value="1"/>
</dbReference>
<dbReference type="PANTHER" id="PTHR46184:SF5">
    <property type="entry name" value="UNCONVENTIONAL MYOSIN-IXA-LIKE"/>
    <property type="match status" value="1"/>
</dbReference>
<dbReference type="Pfam" id="PF00130">
    <property type="entry name" value="C1_1"/>
    <property type="match status" value="1"/>
</dbReference>
<dbReference type="GO" id="GO:0035556">
    <property type="term" value="P:intracellular signal transduction"/>
    <property type="evidence" value="ECO:0007669"/>
    <property type="project" value="InterPro"/>
</dbReference>
<keyword evidence="2" id="KW-0963">Cytoplasm</keyword>
<feature type="region of interest" description="Disordered" evidence="11">
    <location>
        <begin position="924"/>
        <end position="945"/>
    </location>
</feature>
<keyword evidence="16" id="KW-1185">Reference proteome</keyword>
<dbReference type="InterPro" id="IPR002219">
    <property type="entry name" value="PKC_DAG/PE"/>
</dbReference>
<dbReference type="InterPro" id="IPR046987">
    <property type="entry name" value="Myo9"/>
</dbReference>
<evidence type="ECO:0000256" key="5">
    <source>
        <dbReference type="ARBA" id="ARBA00022833"/>
    </source>
</evidence>
<sequence length="2276" mass="255343">AFGNAKTAHNNNSSRFGKFIQVGYRENGMVHGAIVQKYLLEKSRICCQAKNERNYHVFYYLLAGASENERGILNLLPPNKYHYLNQSECYTLDGVDESYEFSRLKQSMEMVGFGPDTQRKLFCVLSAVLLIGNVEFTPKKSSYHHDESVLIQNPAVVRQISHLLRVTEDTLLAALTSKRARVSGEMLVINYRMPEAAAARDAMAKCLYETLFDWIVLQVNHSLLSKKDSSADYNGNSIGVLDIFGFEDFGNCNSFEQFCINYANEHLQHYFNQHVFKYEQEEYKKEGIHWTNIDFMDNTPCLSLIEAKPNGLICIMDDQCSFPGATNETLLQKFNSVHKDHEFYQIPQRREAAFIVRHYAGKVKYQVSEFREKNMDLMRHDIVSVLKNSSSAFVRELVGLDPVAVFRWAILRAFFRAFSSFNEAGSRHRKAKVRSSLSRAYSSPARRRSSNDHLINYFNSNEAIDDALVKKKASFSSSGRSNKQIIRFKFNTSRNRPYPTCSSSKNYSFLARDPAPNDDSVYDPATTLQSAISIPPLSFPEIEDCRSTLVLRNTPESSPLCHDVAENDDGSFHVALHCNACRYENSCRGLDGTISKGYYFCHKCKNACFPVFSRTIGYHSVNVPVKHRSLMRKNRSFRMQPMMSRGMKNLQSVKILASQTAVMGVSSKNVNPRKQPLSVSQQFQQSLHSLMITLNQADPFFIRCIKSNSDKTPSKFDDEIVQRQLRYTGMLETVRIRQAGYNVRLTFDEFVQLYRILLPNGLESDQSDVQKFLVSLNLNPMNYQLGESKIFLREIEKIKLDYFLHQQIMASIVRIQRWYRAVLERRQFLRMHDAVLKLQSYMRMYLAQKFVANVRIRHLAATYIQKVWRGYNVRKWYDTFKTSVVQFQARVRGSLVRKQSRKTLEEHRRLSKQKEKLQVALRVKADGDTNSGQSDEAFLSKGSSQEELDENKLKISLEFEDSEESSGVHEDSEPESAVLSLVQSLSNVNGPSAVTPTPNAVSSSNISSSGSRTLQHMPSLSESMPALTLALSASPFSLPLGETSSLSQPLTRRSPSPLNPPEDASQNEPPTVKERTKKKMSLKSRKDKGLGKLVDDEMLVKDEVDSEIGRREDGTSKNPFHRAKKHIKTLITGNSKVKLEKHEAVLLDSGSETEEVEGSATQQSTSNSSSTQSTVTLSEHYMEPAESSLILDQRKGGFGERGYSSLLAEDSQFDELVADKNASSSSTHVLRRESSGASSDQGGEFMSMPAGGEHSPLTRGGAFYEPRGANYSRGISQKENIPMSKQEAAGHHQRRKGSDSLDHSRKSSISSTELQQPMSFSQHLHRHTRDSRTVSTSSYNFNGARSSDEISQDNVRTWANAASSYDSQSDKEPSVKESVRSLIGMFADINTRQPSHLPLKSYNSSTIVQHQSSESHQKSEQTEYSTTTPPNKAGRTSSIPSLGGGREIRRTRSVSESRQPVHSRREFSLEPSPYVSADFVADPGDEVMIPGHTSYTGPKLSKTGYHMLEKVTKFHRGETCGACRKNMHVLFAPGVKCTACKGIFHSKCVQNGVIQDVPCRNRLLSSNDDSTPSTEKPTGTRRKPRKQKVTADGGGKPGKFNLTGTSEFTDRTDQIISGVKELRQMQEFISNKIYQVSRSRREGAKESTVDRVFTQALKEFKESLVSTYSVASKQGDSMPLNIRYKDLIANFTNIMETVSKHECIKDSATTMGVNAFRGFLNEFMNTSRIDEKPTKATKVRKERRPKEKGGKRQKVEENIVHLGHSFVPMVINIPTACEICSSFIMWPIERGVVCQKCKLAAHKKCHLKIQTECNDGMDRTGLGSGGITGIFGAPLTSVIAEGANIPLVADQLITAIELYGLRMEGLYRKSGVSSRVKELKKDIEDGKAIDCELYPVHVLTSVLKSFFRELPEPLLTFELYDEFLRAAELSQLEDRINTLFALLKKLPKPNYDLMERLVFHLVRVSMCEDKNRMNANSLAIVFAPCILRTNKNRQVQESLNDIGRQTLCLETIILEQMKKVKETLNNIETVDSETTFFSVRLNSIRSSKMQVRSPDRKKSVGSTGSLSGNSGDIKMIQESSTPESMSAEEEEEYLTQHLKQLQDEKAMLTSVLPSLSRTPSDEDMLSTDPEVDSPGGSVDDLHQGNVSPSPRQVRAQSLQYSRSDSLVAESLQAAGIAPSRAGGAGGTLHNLIKNRGPLRKPPSRFVRKLDSVDFGEREGRSLHYHTRVSASTNREGFSSGVGAVVGQPSSQFPVAHEEDESVISVDQNNDEDAILV</sequence>
<feature type="region of interest" description="Disordered" evidence="11">
    <location>
        <begin position="1562"/>
        <end position="1605"/>
    </location>
</feature>
<feature type="non-terminal residue" evidence="15">
    <location>
        <position position="1"/>
    </location>
</feature>
<feature type="compositionally biased region" description="Basic and acidic residues" evidence="11">
    <location>
        <begin position="1296"/>
        <end position="1305"/>
    </location>
</feature>
<keyword evidence="7" id="KW-0175">Coiled coil</keyword>
<evidence type="ECO:0000313" key="16">
    <source>
        <dbReference type="Proteomes" id="UP000094527"/>
    </source>
</evidence>
<feature type="compositionally biased region" description="Basic and acidic residues" evidence="11">
    <location>
        <begin position="1446"/>
        <end position="1455"/>
    </location>
</feature>
<feature type="compositionally biased region" description="Polar residues" evidence="11">
    <location>
        <begin position="1307"/>
        <end position="1322"/>
    </location>
</feature>
<evidence type="ECO:0000256" key="10">
    <source>
        <dbReference type="PROSITE-ProRule" id="PRU00782"/>
    </source>
</evidence>
<dbReference type="PROSITE" id="PS50096">
    <property type="entry name" value="IQ"/>
    <property type="match status" value="3"/>
</dbReference>
<dbReference type="Gene3D" id="6.20.240.20">
    <property type="match status" value="1"/>
</dbReference>
<dbReference type="InterPro" id="IPR046349">
    <property type="entry name" value="C1-like_sf"/>
</dbReference>
<feature type="region of interest" description="Disordered" evidence="11">
    <location>
        <begin position="1218"/>
        <end position="1352"/>
    </location>
</feature>
<keyword evidence="10" id="KW-0009">Actin-binding</keyword>
<dbReference type="SUPFAM" id="SSF57889">
    <property type="entry name" value="Cysteine-rich domain"/>
    <property type="match status" value="2"/>
</dbReference>
<evidence type="ECO:0000256" key="11">
    <source>
        <dbReference type="SAM" id="MobiDB-lite"/>
    </source>
</evidence>
<dbReference type="OMA" id="SWTNIEY"/>
<evidence type="ECO:0000256" key="4">
    <source>
        <dbReference type="ARBA" id="ARBA00022741"/>
    </source>
</evidence>
<dbReference type="Gene3D" id="1.10.10.820">
    <property type="match status" value="1"/>
</dbReference>
<dbReference type="CDD" id="cd23767">
    <property type="entry name" value="IQCD"/>
    <property type="match status" value="1"/>
</dbReference>
<dbReference type="FunFam" id="3.40.850.10:FF:000008">
    <property type="entry name" value="Putative unconventional myosin-IXa"/>
    <property type="match status" value="1"/>
</dbReference>
<dbReference type="FunFam" id="1.20.58.530:FF:000005">
    <property type="entry name" value="unconventional myosin-IXa isoform X1"/>
    <property type="match status" value="1"/>
</dbReference>
<keyword evidence="6" id="KW-0067">ATP-binding</keyword>
<feature type="compositionally biased region" description="Basic and acidic residues" evidence="11">
    <location>
        <begin position="1744"/>
        <end position="1754"/>
    </location>
</feature>
<feature type="region of interest" description="Actin-binding" evidence="10">
    <location>
        <begin position="687"/>
        <end position="709"/>
    </location>
</feature>
<dbReference type="PANTHER" id="PTHR46184">
    <property type="entry name" value="UNCONVENTIONAL MYOSIN-IXB-LIKE PROTEIN"/>
    <property type="match status" value="1"/>
</dbReference>
<dbReference type="Gene3D" id="1.20.120.720">
    <property type="entry name" value="Myosin VI head, motor domain, U50 subdomain"/>
    <property type="match status" value="1"/>
</dbReference>
<feature type="compositionally biased region" description="Acidic residues" evidence="11">
    <location>
        <begin position="2121"/>
        <end position="2131"/>
    </location>
</feature>
<feature type="region of interest" description="Disordered" evidence="11">
    <location>
        <begin position="2048"/>
        <end position="2095"/>
    </location>
</feature>
<dbReference type="PROSITE" id="PS00479">
    <property type="entry name" value="ZF_DAG_PE_1"/>
    <property type="match status" value="1"/>
</dbReference>
<dbReference type="InterPro" id="IPR036961">
    <property type="entry name" value="Kinesin_motor_dom_sf"/>
</dbReference>
<comment type="subcellular location">
    <subcellularLocation>
        <location evidence="1">Cytoplasm</location>
    </subcellularLocation>
</comment>
<dbReference type="OrthoDB" id="312459at2759"/>
<evidence type="ECO:0000259" key="14">
    <source>
        <dbReference type="PROSITE" id="PS51456"/>
    </source>
</evidence>
<feature type="domain" description="Rho-GAP" evidence="13">
    <location>
        <begin position="1833"/>
        <end position="2020"/>
    </location>
</feature>
<dbReference type="SMART" id="SM00242">
    <property type="entry name" value="MYSc"/>
    <property type="match status" value="1"/>
</dbReference>
<dbReference type="Gene3D" id="3.40.850.10">
    <property type="entry name" value="Kinesin motor domain"/>
    <property type="match status" value="2"/>
</dbReference>
<dbReference type="STRING" id="48709.A0A1D2N324"/>
<feature type="compositionally biased region" description="Polar residues" evidence="11">
    <location>
        <begin position="1333"/>
        <end position="1345"/>
    </location>
</feature>
<feature type="domain" description="Myosin motor" evidence="14">
    <location>
        <begin position="1"/>
        <end position="806"/>
    </location>
</feature>
<dbReference type="PROSITE" id="PS50081">
    <property type="entry name" value="ZF_DAG_PE_2"/>
    <property type="match status" value="2"/>
</dbReference>
<dbReference type="SMART" id="SM00324">
    <property type="entry name" value="RhoGAP"/>
    <property type="match status" value="1"/>
</dbReference>
<keyword evidence="9" id="KW-0505">Motor protein</keyword>
<dbReference type="SMART" id="SM00109">
    <property type="entry name" value="C1"/>
    <property type="match status" value="2"/>
</dbReference>
<dbReference type="Proteomes" id="UP000094527">
    <property type="component" value="Unassembled WGS sequence"/>
</dbReference>
<gene>
    <name evidence="15" type="ORF">Ocin01_07380</name>
</gene>
<keyword evidence="5" id="KW-0862">Zinc</keyword>
<evidence type="ECO:0000256" key="3">
    <source>
        <dbReference type="ARBA" id="ARBA00022723"/>
    </source>
</evidence>
<dbReference type="Pfam" id="PF00063">
    <property type="entry name" value="Myosin_head"/>
    <property type="match status" value="2"/>
</dbReference>
<feature type="compositionally biased region" description="Polar residues" evidence="11">
    <location>
        <begin position="1042"/>
        <end position="1056"/>
    </location>
</feature>
<dbReference type="GO" id="GO:0005524">
    <property type="term" value="F:ATP binding"/>
    <property type="evidence" value="ECO:0007669"/>
    <property type="project" value="UniProtKB-KW"/>
</dbReference>
<dbReference type="InterPro" id="IPR001609">
    <property type="entry name" value="Myosin_head_motor_dom-like"/>
</dbReference>